<dbReference type="SUPFAM" id="SSF143744">
    <property type="entry name" value="GlcG-like"/>
    <property type="match status" value="1"/>
</dbReference>
<proteinExistence type="predicted"/>
<dbReference type="EMBL" id="OBEL01000001">
    <property type="protein sequence ID" value="SNZ06859.1"/>
    <property type="molecule type" value="Genomic_DNA"/>
</dbReference>
<dbReference type="Pfam" id="PF03928">
    <property type="entry name" value="HbpS-like"/>
    <property type="match status" value="1"/>
</dbReference>
<keyword evidence="2" id="KW-1185">Reference proteome</keyword>
<dbReference type="InterPro" id="IPR038084">
    <property type="entry name" value="PduO/GlcC-like_sf"/>
</dbReference>
<dbReference type="Proteomes" id="UP000219439">
    <property type="component" value="Unassembled WGS sequence"/>
</dbReference>
<dbReference type="RefSeq" id="WP_097151875.1">
    <property type="nucleotide sequence ID" value="NZ_OBEL01000001.1"/>
</dbReference>
<name>A0A285NBR0_9HYPH</name>
<dbReference type="PANTHER" id="PTHR34309">
    <property type="entry name" value="SLR1406 PROTEIN"/>
    <property type="match status" value="1"/>
</dbReference>
<dbReference type="InterPro" id="IPR005624">
    <property type="entry name" value="PduO/GlcC-like"/>
</dbReference>
<dbReference type="InterPro" id="IPR052517">
    <property type="entry name" value="GlcG_carb_metab_protein"/>
</dbReference>
<evidence type="ECO:0000313" key="1">
    <source>
        <dbReference type="EMBL" id="SNZ06859.1"/>
    </source>
</evidence>
<dbReference type="OrthoDB" id="9815788at2"/>
<gene>
    <name evidence="1" type="ORF">SAMN06265368_0562</name>
</gene>
<protein>
    <submittedName>
        <fullName evidence="1">Uncharacterized conserved protein GlcG, DUF336 family</fullName>
    </submittedName>
</protein>
<dbReference type="Gene3D" id="3.30.450.150">
    <property type="entry name" value="Haem-degrading domain"/>
    <property type="match status" value="1"/>
</dbReference>
<accession>A0A285NBR0</accession>
<reference evidence="1 2" key="1">
    <citation type="submission" date="2017-09" db="EMBL/GenBank/DDBJ databases">
        <authorList>
            <person name="Ehlers B."/>
            <person name="Leendertz F.H."/>
        </authorList>
    </citation>
    <scope>NUCLEOTIDE SEQUENCE [LARGE SCALE GENOMIC DNA]</scope>
    <source>
        <strain evidence="1 2">DSM 18289</strain>
    </source>
</reference>
<evidence type="ECO:0000313" key="2">
    <source>
        <dbReference type="Proteomes" id="UP000219439"/>
    </source>
</evidence>
<sequence length="141" mass="15066">MLVHRPSLNSDMALTLAKAATEIAQSKDLRICVAILGTSGELLVFLRNDDAIPAAQQICQQKAATALHFRTATQQLFERSLERPSLQSGFSNQPDIMLLPGGIPLFADGVCIGAIGVSGAKDYEDVEIAQAALKQTRLDCA</sequence>
<organism evidence="1 2">
    <name type="scientific">Cohaesibacter gelatinilyticus</name>
    <dbReference type="NCBI Taxonomy" id="372072"/>
    <lineage>
        <taxon>Bacteria</taxon>
        <taxon>Pseudomonadati</taxon>
        <taxon>Pseudomonadota</taxon>
        <taxon>Alphaproteobacteria</taxon>
        <taxon>Hyphomicrobiales</taxon>
        <taxon>Cohaesibacteraceae</taxon>
    </lineage>
</organism>
<dbReference type="PANTHER" id="PTHR34309:SF1">
    <property type="entry name" value="PROTEIN GLCG"/>
    <property type="match status" value="1"/>
</dbReference>
<dbReference type="AlphaFoldDB" id="A0A285NBR0"/>